<dbReference type="Pfam" id="PF01850">
    <property type="entry name" value="PIN"/>
    <property type="match status" value="1"/>
</dbReference>
<dbReference type="CDD" id="cd18692">
    <property type="entry name" value="PIN_VapC-like"/>
    <property type="match status" value="1"/>
</dbReference>
<sequence>MNKTFIDTNIIIYANDARDVEKQNMALAVVAGHMRHGTGVISTQVLQEYAHVALNKLHQRQDVILRQLVLLEGLEVIRQSPALIRRSVEIKASYRISFWDACIISAAEHAKCNVILSEDLNSGQFYSGIAMENPLA</sequence>
<organism evidence="2">
    <name type="scientific">hydrothermal vent metagenome</name>
    <dbReference type="NCBI Taxonomy" id="652676"/>
    <lineage>
        <taxon>unclassified sequences</taxon>
        <taxon>metagenomes</taxon>
        <taxon>ecological metagenomes</taxon>
    </lineage>
</organism>
<gene>
    <name evidence="2" type="ORF">MNBD_GAMMA26-1134</name>
</gene>
<dbReference type="Gene3D" id="3.40.50.1010">
    <property type="entry name" value="5'-nuclease"/>
    <property type="match status" value="1"/>
</dbReference>
<reference evidence="2" key="1">
    <citation type="submission" date="2018-06" db="EMBL/GenBank/DDBJ databases">
        <authorList>
            <person name="Zhirakovskaya E."/>
        </authorList>
    </citation>
    <scope>NUCLEOTIDE SEQUENCE</scope>
</reference>
<dbReference type="EMBL" id="UOFX01000056">
    <property type="protein sequence ID" value="VAX09660.1"/>
    <property type="molecule type" value="Genomic_DNA"/>
</dbReference>
<dbReference type="InterPro" id="IPR029060">
    <property type="entry name" value="PIN-like_dom_sf"/>
</dbReference>
<accession>A0A3B1BGS0</accession>
<name>A0A3B1BGS0_9ZZZZ</name>
<protein>
    <recommendedName>
        <fullName evidence="1">PIN domain-containing protein</fullName>
    </recommendedName>
</protein>
<dbReference type="SUPFAM" id="SSF88723">
    <property type="entry name" value="PIN domain-like"/>
    <property type="match status" value="1"/>
</dbReference>
<dbReference type="InterPro" id="IPR002716">
    <property type="entry name" value="PIN_dom"/>
</dbReference>
<proteinExistence type="predicted"/>
<evidence type="ECO:0000259" key="1">
    <source>
        <dbReference type="Pfam" id="PF01850"/>
    </source>
</evidence>
<feature type="domain" description="PIN" evidence="1">
    <location>
        <begin position="5"/>
        <end position="119"/>
    </location>
</feature>
<evidence type="ECO:0000313" key="2">
    <source>
        <dbReference type="EMBL" id="VAX09660.1"/>
    </source>
</evidence>
<dbReference type="AlphaFoldDB" id="A0A3B1BGS0"/>